<keyword evidence="2" id="KW-0808">Transferase</keyword>
<dbReference type="CDD" id="cd02440">
    <property type="entry name" value="AdoMet_MTases"/>
    <property type="match status" value="1"/>
</dbReference>
<proteinExistence type="predicted"/>
<dbReference type="FunFam" id="1.25.40.20:FF:000307">
    <property type="entry name" value="Protein arginine N-methyltransferase 2"/>
    <property type="match status" value="1"/>
</dbReference>
<feature type="region of interest" description="Disordered" evidence="5">
    <location>
        <begin position="187"/>
        <end position="211"/>
    </location>
</feature>
<dbReference type="AlphaFoldDB" id="A0A9W6F353"/>
<evidence type="ECO:0000256" key="1">
    <source>
        <dbReference type="ARBA" id="ARBA00022603"/>
    </source>
</evidence>
<dbReference type="PANTHER" id="PTHR32379">
    <property type="entry name" value="GUANIDINOACETATE N-METHYLTRANSFERASE"/>
    <property type="match status" value="1"/>
</dbReference>
<feature type="region of interest" description="Disordered" evidence="5">
    <location>
        <begin position="447"/>
        <end position="498"/>
    </location>
</feature>
<dbReference type="EMBL" id="BRXU01000009">
    <property type="protein sequence ID" value="GLC54090.1"/>
    <property type="molecule type" value="Genomic_DNA"/>
</dbReference>
<evidence type="ECO:0000256" key="4">
    <source>
        <dbReference type="PROSITE-ProRule" id="PRU00023"/>
    </source>
</evidence>
<feature type="compositionally biased region" description="Gly residues" evidence="5">
    <location>
        <begin position="470"/>
        <end position="480"/>
    </location>
</feature>
<protein>
    <recommendedName>
        <fullName evidence="6">RMT2 domain-containing protein</fullName>
    </recommendedName>
</protein>
<comment type="caution">
    <text evidence="7">The sequence shown here is derived from an EMBL/GenBank/DDBJ whole genome shotgun (WGS) entry which is preliminary data.</text>
</comment>
<dbReference type="Gene3D" id="1.25.40.20">
    <property type="entry name" value="Ankyrin repeat-containing domain"/>
    <property type="match status" value="1"/>
</dbReference>
<evidence type="ECO:0000256" key="2">
    <source>
        <dbReference type="ARBA" id="ARBA00022679"/>
    </source>
</evidence>
<dbReference type="InterPro" id="IPR036770">
    <property type="entry name" value="Ankyrin_rpt-contain_sf"/>
</dbReference>
<dbReference type="SUPFAM" id="SSF48403">
    <property type="entry name" value="Ankyrin repeat"/>
    <property type="match status" value="1"/>
</dbReference>
<dbReference type="InterPro" id="IPR026480">
    <property type="entry name" value="RMT2_dom"/>
</dbReference>
<dbReference type="Pfam" id="PF12796">
    <property type="entry name" value="Ank_2"/>
    <property type="match status" value="1"/>
</dbReference>
<dbReference type="InterPro" id="IPR029063">
    <property type="entry name" value="SAM-dependent_MTases_sf"/>
</dbReference>
<feature type="compositionally biased region" description="Low complexity" evidence="5">
    <location>
        <begin position="8"/>
        <end position="24"/>
    </location>
</feature>
<feature type="region of interest" description="Disordered" evidence="5">
    <location>
        <begin position="1"/>
        <end position="24"/>
    </location>
</feature>
<dbReference type="PROSITE" id="PS50088">
    <property type="entry name" value="ANK_REPEAT"/>
    <property type="match status" value="1"/>
</dbReference>
<dbReference type="SUPFAM" id="SSF53335">
    <property type="entry name" value="S-adenosyl-L-methionine-dependent methyltransferases"/>
    <property type="match status" value="1"/>
</dbReference>
<sequence length="498" mass="52043">MGGVSGDQPQNDNPSAAAAPPPSLEEQLLSAAAAGDADEVARLIELDADVDYQDDEGVSPLMKAAEGGHTAVLAALLQSGAPWNAQDKNGYCAGEYAMGSGQQEAVDLLLDFAVQAELVLGALQRRMQAGSSSGPSAANSDYLSQKLVYRGEQLLDAEGEAVMMGWERPLMIRHAQLICPGARGDEHLQEAEAAQDQEQIGGQERAAGDAAGAGTEVEVALVVGDQPPSALAAAVAADMVAAAAADAAAAAAATAEGSGQGAGGPQRRRNGGGGGRVLNVGFGLGIVDEAIQSHNPERHTIVEAHPDVYDHMVRQGWAARPGVRILRGRWQDVLPELLAEAPYDGIFFDTYGEYYEEMRDFHIQLPHLLARDGVYSFFNGLASDNIFFHMVYCRLISLELASKGLTVEYEPLAVGALGDEVWQGVRSKYWHFETYFLPRVTHSDPLDCVEEGEEGAGAAAEAGEEEAGSGSAGGAGAGGGAEKEEADEEGKGEDGRAG</sequence>
<dbReference type="PROSITE" id="PS51559">
    <property type="entry name" value="SAM_RMT2"/>
    <property type="match status" value="1"/>
</dbReference>
<dbReference type="GO" id="GO:0008757">
    <property type="term" value="F:S-adenosylmethionine-dependent methyltransferase activity"/>
    <property type="evidence" value="ECO:0007669"/>
    <property type="project" value="TreeGrafter"/>
</dbReference>
<gene>
    <name evidence="7" type="primary">PLEST001586</name>
    <name evidence="7" type="ORF">PLESTB_000822700</name>
</gene>
<dbReference type="GO" id="GO:0005737">
    <property type="term" value="C:cytoplasm"/>
    <property type="evidence" value="ECO:0007669"/>
    <property type="project" value="TreeGrafter"/>
</dbReference>
<dbReference type="SMART" id="SM00248">
    <property type="entry name" value="ANK"/>
    <property type="match status" value="2"/>
</dbReference>
<organism evidence="7 8">
    <name type="scientific">Pleodorina starrii</name>
    <dbReference type="NCBI Taxonomy" id="330485"/>
    <lineage>
        <taxon>Eukaryota</taxon>
        <taxon>Viridiplantae</taxon>
        <taxon>Chlorophyta</taxon>
        <taxon>core chlorophytes</taxon>
        <taxon>Chlorophyceae</taxon>
        <taxon>CS clade</taxon>
        <taxon>Chlamydomonadales</taxon>
        <taxon>Volvocaceae</taxon>
        <taxon>Pleodorina</taxon>
    </lineage>
</organism>
<dbReference type="InterPro" id="IPR051038">
    <property type="entry name" value="RMT2/GAMT_Mtase"/>
</dbReference>
<evidence type="ECO:0000259" key="6">
    <source>
        <dbReference type="PROSITE" id="PS51559"/>
    </source>
</evidence>
<dbReference type="Gene3D" id="3.40.50.150">
    <property type="entry name" value="Vaccinia Virus protein VP39"/>
    <property type="match status" value="2"/>
</dbReference>
<keyword evidence="4" id="KW-0040">ANK repeat</keyword>
<feature type="domain" description="RMT2" evidence="6">
    <location>
        <begin position="135"/>
        <end position="447"/>
    </location>
</feature>
<dbReference type="GO" id="GO:0032259">
    <property type="term" value="P:methylation"/>
    <property type="evidence" value="ECO:0007669"/>
    <property type="project" value="UniProtKB-KW"/>
</dbReference>
<evidence type="ECO:0000313" key="8">
    <source>
        <dbReference type="Proteomes" id="UP001165080"/>
    </source>
</evidence>
<evidence type="ECO:0000313" key="7">
    <source>
        <dbReference type="EMBL" id="GLC54090.1"/>
    </source>
</evidence>
<reference evidence="7 8" key="1">
    <citation type="journal article" date="2023" name="Commun. Biol.">
        <title>Reorganization of the ancestral sex-determining regions during the evolution of trioecy in Pleodorina starrii.</title>
        <authorList>
            <person name="Takahashi K."/>
            <person name="Suzuki S."/>
            <person name="Kawai-Toyooka H."/>
            <person name="Yamamoto K."/>
            <person name="Hamaji T."/>
            <person name="Ootsuki R."/>
            <person name="Yamaguchi H."/>
            <person name="Kawachi M."/>
            <person name="Higashiyama T."/>
            <person name="Nozaki H."/>
        </authorList>
    </citation>
    <scope>NUCLEOTIDE SEQUENCE [LARGE SCALE GENOMIC DNA]</scope>
    <source>
        <strain evidence="7 8">NIES-4479</strain>
    </source>
</reference>
<dbReference type="GO" id="GO:0005634">
    <property type="term" value="C:nucleus"/>
    <property type="evidence" value="ECO:0007669"/>
    <property type="project" value="TreeGrafter"/>
</dbReference>
<feature type="repeat" description="ANK" evidence="4">
    <location>
        <begin position="56"/>
        <end position="88"/>
    </location>
</feature>
<evidence type="ECO:0000256" key="5">
    <source>
        <dbReference type="SAM" id="MobiDB-lite"/>
    </source>
</evidence>
<dbReference type="PROSITE" id="PS50297">
    <property type="entry name" value="ANK_REP_REGION"/>
    <property type="match status" value="1"/>
</dbReference>
<dbReference type="OrthoDB" id="19014at2759"/>
<keyword evidence="8" id="KW-1185">Reference proteome</keyword>
<name>A0A9W6F353_9CHLO</name>
<dbReference type="PANTHER" id="PTHR32379:SF1">
    <property type="entry name" value="GUANIDINOACETATE N-METHYLTRANSFERASE"/>
    <property type="match status" value="1"/>
</dbReference>
<keyword evidence="1" id="KW-0489">Methyltransferase</keyword>
<accession>A0A9W6F353</accession>
<keyword evidence="3" id="KW-0949">S-adenosyl-L-methionine</keyword>
<dbReference type="InterPro" id="IPR002110">
    <property type="entry name" value="Ankyrin_rpt"/>
</dbReference>
<feature type="compositionally biased region" description="Low complexity" evidence="5">
    <location>
        <begin position="191"/>
        <end position="204"/>
    </location>
</feature>
<dbReference type="Proteomes" id="UP001165080">
    <property type="component" value="Unassembled WGS sequence"/>
</dbReference>
<evidence type="ECO:0000256" key="3">
    <source>
        <dbReference type="ARBA" id="ARBA00022691"/>
    </source>
</evidence>